<dbReference type="CDD" id="cd00009">
    <property type="entry name" value="AAA"/>
    <property type="match status" value="1"/>
</dbReference>
<dbReference type="InterPro" id="IPR050311">
    <property type="entry name" value="ORC1/CDC6"/>
</dbReference>
<evidence type="ECO:0000313" key="3">
    <source>
        <dbReference type="EMBL" id="OKY77198.1"/>
    </source>
</evidence>
<feature type="domain" description="ORC1/DEAH AAA+ ATPase" evidence="2">
    <location>
        <begin position="35"/>
        <end position="142"/>
    </location>
</feature>
<dbReference type="GO" id="GO:0006270">
    <property type="term" value="P:DNA replication initiation"/>
    <property type="evidence" value="ECO:0007669"/>
    <property type="project" value="TreeGrafter"/>
</dbReference>
<dbReference type="Pfam" id="PF13401">
    <property type="entry name" value="AAA_22"/>
    <property type="match status" value="1"/>
</dbReference>
<gene>
    <name evidence="3" type="ORF">BTN85_1845</name>
</gene>
<dbReference type="GO" id="GO:0003688">
    <property type="term" value="F:DNA replication origin binding"/>
    <property type="evidence" value="ECO:0007669"/>
    <property type="project" value="TreeGrafter"/>
</dbReference>
<dbReference type="GO" id="GO:0016887">
    <property type="term" value="F:ATP hydrolysis activity"/>
    <property type="evidence" value="ECO:0007669"/>
    <property type="project" value="InterPro"/>
</dbReference>
<organism evidence="3 4">
    <name type="scientific">Methanohalarchaeum thermophilum</name>
    <dbReference type="NCBI Taxonomy" id="1903181"/>
    <lineage>
        <taxon>Archaea</taxon>
        <taxon>Methanobacteriati</taxon>
        <taxon>Methanobacteriota</taxon>
        <taxon>Methanonatronarchaeia</taxon>
        <taxon>Methanonatronarchaeales</taxon>
        <taxon>Methanonatronarchaeaceae</taxon>
        <taxon>Candidatus Methanohalarchaeum</taxon>
    </lineage>
</organism>
<name>A0A1Q6DS81_METT1</name>
<evidence type="ECO:0000313" key="4">
    <source>
        <dbReference type="Proteomes" id="UP000185744"/>
    </source>
</evidence>
<evidence type="ECO:0000259" key="2">
    <source>
        <dbReference type="Pfam" id="PF13401"/>
    </source>
</evidence>
<keyword evidence="4" id="KW-1185">Reference proteome</keyword>
<dbReference type="InterPro" id="IPR027417">
    <property type="entry name" value="P-loop_NTPase"/>
</dbReference>
<comment type="caution">
    <text evidence="3">The sequence shown here is derived from an EMBL/GenBank/DDBJ whole genome shotgun (WGS) entry which is preliminary data.</text>
</comment>
<dbReference type="STRING" id="1903181.BTN85_1845"/>
<dbReference type="EMBL" id="MSDW01000002">
    <property type="protein sequence ID" value="OKY77198.1"/>
    <property type="molecule type" value="Genomic_DNA"/>
</dbReference>
<dbReference type="Proteomes" id="UP000185744">
    <property type="component" value="Unassembled WGS sequence"/>
</dbReference>
<dbReference type="InParanoid" id="A0A1Q6DS81"/>
<dbReference type="InterPro" id="IPR049945">
    <property type="entry name" value="AAA_22"/>
</dbReference>
<dbReference type="PANTHER" id="PTHR10763:SF26">
    <property type="entry name" value="CELL DIVISION CONTROL PROTEIN 6 HOMOLOG"/>
    <property type="match status" value="1"/>
</dbReference>
<protein>
    <submittedName>
        <fullName evidence="3">Cdc6-related protein AAA superfamily ATPase</fullName>
    </submittedName>
</protein>
<dbReference type="SUPFAM" id="SSF52540">
    <property type="entry name" value="P-loop containing nucleoside triphosphate hydrolases"/>
    <property type="match status" value="1"/>
</dbReference>
<evidence type="ECO:0000256" key="1">
    <source>
        <dbReference type="ARBA" id="ARBA00006184"/>
    </source>
</evidence>
<sequence>MIDNPEFLDTNYLSRKIIDRKMELKELENFVLRDQGSNLHLFGPRGSGKTYLSRVELDASPSDLNTCYISCLRHKTRYQVLSEVIYQLTGKKPKTGYHISQIQEKAKEAFSKEESILVVLDEVDFCLMNDGNDLLHFLSWLNQDVDILAISANYPIFNEEVDGRKIKNTMT</sequence>
<accession>A0A1Q6DS81</accession>
<reference evidence="3" key="1">
    <citation type="submission" date="2016-12" db="EMBL/GenBank/DDBJ databases">
        <title>Discovery of methanogenic haloarchaea.</title>
        <authorList>
            <person name="Sorokin D.Y."/>
            <person name="Makarova K.S."/>
            <person name="Abbas B."/>
            <person name="Ferrer M."/>
            <person name="Golyshin P.N."/>
        </authorList>
    </citation>
    <scope>NUCLEOTIDE SEQUENCE [LARGE SCALE GENOMIC DNA]</scope>
    <source>
        <strain evidence="3">HMET1</strain>
    </source>
</reference>
<dbReference type="Gene3D" id="3.40.50.300">
    <property type="entry name" value="P-loop containing nucleotide triphosphate hydrolases"/>
    <property type="match status" value="1"/>
</dbReference>
<proteinExistence type="inferred from homology"/>
<comment type="similarity">
    <text evidence="1">Belongs to the CDC6/cdc18 family.</text>
</comment>
<dbReference type="AlphaFoldDB" id="A0A1Q6DS81"/>
<dbReference type="PANTHER" id="PTHR10763">
    <property type="entry name" value="CELL DIVISION CONTROL PROTEIN 6-RELATED"/>
    <property type="match status" value="1"/>
</dbReference>